<keyword evidence="4" id="KW-1185">Reference proteome</keyword>
<dbReference type="InterPro" id="IPR020904">
    <property type="entry name" value="Sc_DH/Rdtase_CS"/>
</dbReference>
<keyword evidence="2" id="KW-1133">Transmembrane helix</keyword>
<dbReference type="InterPro" id="IPR036291">
    <property type="entry name" value="NAD(P)-bd_dom_sf"/>
</dbReference>
<dbReference type="EMBL" id="KQ241666">
    <property type="protein sequence ID" value="KNC86146.1"/>
    <property type="molecule type" value="Genomic_DNA"/>
</dbReference>
<evidence type="ECO:0000313" key="4">
    <source>
        <dbReference type="Proteomes" id="UP000054560"/>
    </source>
</evidence>
<dbReference type="PANTHER" id="PTHR43313">
    <property type="entry name" value="SHORT-CHAIN DEHYDROGENASE/REDUCTASE FAMILY 9C"/>
    <property type="match status" value="1"/>
</dbReference>
<keyword evidence="2" id="KW-0472">Membrane</keyword>
<gene>
    <name evidence="3" type="ORF">SARC_01715</name>
</gene>
<dbReference type="PANTHER" id="PTHR43313:SF50">
    <property type="entry name" value="GH26015P"/>
    <property type="match status" value="1"/>
</dbReference>
<dbReference type="SUPFAM" id="SSF51735">
    <property type="entry name" value="NAD(P)-binding Rossmann-fold domains"/>
    <property type="match status" value="1"/>
</dbReference>
<dbReference type="GO" id="GO:0008202">
    <property type="term" value="P:steroid metabolic process"/>
    <property type="evidence" value="ECO:0007669"/>
    <property type="project" value="TreeGrafter"/>
</dbReference>
<dbReference type="PRINTS" id="PR00080">
    <property type="entry name" value="SDRFAMILY"/>
</dbReference>
<dbReference type="PROSITE" id="PS00061">
    <property type="entry name" value="ADH_SHORT"/>
    <property type="match status" value="1"/>
</dbReference>
<dbReference type="RefSeq" id="XP_014160048.1">
    <property type="nucleotide sequence ID" value="XM_014304573.1"/>
</dbReference>
<dbReference type="Proteomes" id="UP000054560">
    <property type="component" value="Unassembled WGS sequence"/>
</dbReference>
<dbReference type="GO" id="GO:0016491">
    <property type="term" value="F:oxidoreductase activity"/>
    <property type="evidence" value="ECO:0007669"/>
    <property type="project" value="TreeGrafter"/>
</dbReference>
<evidence type="ECO:0000256" key="2">
    <source>
        <dbReference type="SAM" id="Phobius"/>
    </source>
</evidence>
<dbReference type="Pfam" id="PF00106">
    <property type="entry name" value="adh_short"/>
    <property type="match status" value="1"/>
</dbReference>
<dbReference type="PRINTS" id="PR00081">
    <property type="entry name" value="GDHRDH"/>
</dbReference>
<name>A0A0L0GB82_9EUKA</name>
<dbReference type="InterPro" id="IPR002347">
    <property type="entry name" value="SDR_fam"/>
</dbReference>
<sequence>MNILLLAIERLLLCVRIFLSTFILPYLTGFFSYENTFGKVWSNHYIFITGCDTGFGNMLAKRLDNRGFSVIANCLTEEGAKKLRAESSSRLHTIVCDITNDKSLAKCVTETERICGKKGLYGLVNNAGIEDDCSLELQAMTSIRRVMEINYFAMANVTQRLMPLLRQAGGLPTGARVVNVASVAGRIALSGMAGYCASKHAVEAYSDSLRREMCMFGIKVSIIEPGLMKTAIVTNSNANKHLMTKWSNLTDEVRAAWGEDFIEFICNSRTKAGALSQDPMKAVYAMENALLQAYPKTRYSVGFDAPIMILSEYFPAFITDCLVSALMPRPSKAKYGTLF</sequence>
<dbReference type="AlphaFoldDB" id="A0A0L0GB82"/>
<dbReference type="Gene3D" id="3.40.50.720">
    <property type="entry name" value="NAD(P)-binding Rossmann-like Domain"/>
    <property type="match status" value="1"/>
</dbReference>
<feature type="transmembrane region" description="Helical" evidence="2">
    <location>
        <begin position="12"/>
        <end position="33"/>
    </location>
</feature>
<organism evidence="3 4">
    <name type="scientific">Sphaeroforma arctica JP610</name>
    <dbReference type="NCBI Taxonomy" id="667725"/>
    <lineage>
        <taxon>Eukaryota</taxon>
        <taxon>Ichthyosporea</taxon>
        <taxon>Ichthyophonida</taxon>
        <taxon>Sphaeroforma</taxon>
    </lineage>
</organism>
<keyword evidence="2" id="KW-0812">Transmembrane</keyword>
<evidence type="ECO:0000256" key="1">
    <source>
        <dbReference type="RuleBase" id="RU000363"/>
    </source>
</evidence>
<dbReference type="STRING" id="667725.A0A0L0GB82"/>
<accession>A0A0L0GB82</accession>
<dbReference type="OrthoDB" id="5296at2759"/>
<protein>
    <submittedName>
        <fullName evidence="3">Uncharacterized protein</fullName>
    </submittedName>
</protein>
<proteinExistence type="inferred from homology"/>
<evidence type="ECO:0000313" key="3">
    <source>
        <dbReference type="EMBL" id="KNC86146.1"/>
    </source>
</evidence>
<dbReference type="GeneID" id="25902219"/>
<comment type="similarity">
    <text evidence="1">Belongs to the short-chain dehydrogenases/reductases (SDR) family.</text>
</comment>
<dbReference type="eggNOG" id="KOG1610">
    <property type="taxonomic scope" value="Eukaryota"/>
</dbReference>
<reference evidence="3 4" key="1">
    <citation type="submission" date="2011-02" db="EMBL/GenBank/DDBJ databases">
        <title>The Genome Sequence of Sphaeroforma arctica JP610.</title>
        <authorList>
            <consortium name="The Broad Institute Genome Sequencing Platform"/>
            <person name="Russ C."/>
            <person name="Cuomo C."/>
            <person name="Young S.K."/>
            <person name="Zeng Q."/>
            <person name="Gargeya S."/>
            <person name="Alvarado L."/>
            <person name="Berlin A."/>
            <person name="Chapman S.B."/>
            <person name="Chen Z."/>
            <person name="Freedman E."/>
            <person name="Gellesch M."/>
            <person name="Goldberg J."/>
            <person name="Griggs A."/>
            <person name="Gujja S."/>
            <person name="Heilman E."/>
            <person name="Heiman D."/>
            <person name="Howarth C."/>
            <person name="Mehta T."/>
            <person name="Neiman D."/>
            <person name="Pearson M."/>
            <person name="Roberts A."/>
            <person name="Saif S."/>
            <person name="Shea T."/>
            <person name="Shenoy N."/>
            <person name="Sisk P."/>
            <person name="Stolte C."/>
            <person name="Sykes S."/>
            <person name="White J."/>
            <person name="Yandava C."/>
            <person name="Burger G."/>
            <person name="Gray M.W."/>
            <person name="Holland P.W.H."/>
            <person name="King N."/>
            <person name="Lang F.B.F."/>
            <person name="Roger A.J."/>
            <person name="Ruiz-Trillo I."/>
            <person name="Haas B."/>
            <person name="Nusbaum C."/>
            <person name="Birren B."/>
        </authorList>
    </citation>
    <scope>NUCLEOTIDE SEQUENCE [LARGE SCALE GENOMIC DNA]</scope>
    <source>
        <strain evidence="3 4">JP610</strain>
    </source>
</reference>